<feature type="domain" description="HTH luxR-type" evidence="5">
    <location>
        <begin position="150"/>
        <end position="215"/>
    </location>
</feature>
<dbReference type="InterPro" id="IPR001789">
    <property type="entry name" value="Sig_transdc_resp-reg_receiver"/>
</dbReference>
<sequence length="220" mass="23552">MLRTGSPDIEPGTAAAVDPDLAGTVVVVDDDPMVLKAMSSLFRSLGLETVLHAAADGMLEMPTPPAPACVLMDIRMPGLGGLDVQKLLTVKGETIPVIFITGHGDVPMSVTAMKAGAVDFLPKPFRDEDVIAAVRTALLRDRDRTAVDAVQARYRSLTPREREVLTLVCDGLMNKQIAGKLGLSEITVKLHRGSMMRKMGVRMVADLVKLVRVLDLPSAT</sequence>
<evidence type="ECO:0000313" key="7">
    <source>
        <dbReference type="EMBL" id="MFD1952124.1"/>
    </source>
</evidence>
<organism evidence="7 8">
    <name type="scientific">Sphingomonas arantia</name>
    <dbReference type="NCBI Taxonomy" id="1460676"/>
    <lineage>
        <taxon>Bacteria</taxon>
        <taxon>Pseudomonadati</taxon>
        <taxon>Pseudomonadota</taxon>
        <taxon>Alphaproteobacteria</taxon>
        <taxon>Sphingomonadales</taxon>
        <taxon>Sphingomonadaceae</taxon>
        <taxon>Sphingomonas</taxon>
    </lineage>
</organism>
<dbReference type="InterPro" id="IPR011006">
    <property type="entry name" value="CheY-like_superfamily"/>
</dbReference>
<dbReference type="Pfam" id="PF00196">
    <property type="entry name" value="GerE"/>
    <property type="match status" value="1"/>
</dbReference>
<keyword evidence="4" id="KW-0597">Phosphoprotein</keyword>
<dbReference type="EMBL" id="JBHUGS010000005">
    <property type="protein sequence ID" value="MFD1952124.1"/>
    <property type="molecule type" value="Genomic_DNA"/>
</dbReference>
<dbReference type="SMART" id="SM00421">
    <property type="entry name" value="HTH_LUXR"/>
    <property type="match status" value="1"/>
</dbReference>
<evidence type="ECO:0000256" key="1">
    <source>
        <dbReference type="ARBA" id="ARBA00023015"/>
    </source>
</evidence>
<dbReference type="Gene3D" id="3.40.50.2300">
    <property type="match status" value="1"/>
</dbReference>
<dbReference type="PROSITE" id="PS00622">
    <property type="entry name" value="HTH_LUXR_1"/>
    <property type="match status" value="1"/>
</dbReference>
<feature type="domain" description="Response regulatory" evidence="6">
    <location>
        <begin position="24"/>
        <end position="138"/>
    </location>
</feature>
<dbReference type="RefSeq" id="WP_380931183.1">
    <property type="nucleotide sequence ID" value="NZ_JBHUGS010000005.1"/>
</dbReference>
<evidence type="ECO:0000256" key="2">
    <source>
        <dbReference type="ARBA" id="ARBA00023125"/>
    </source>
</evidence>
<keyword evidence="3" id="KW-0804">Transcription</keyword>
<evidence type="ECO:0000256" key="4">
    <source>
        <dbReference type="PROSITE-ProRule" id="PRU00169"/>
    </source>
</evidence>
<comment type="caution">
    <text evidence="7">The sequence shown here is derived from an EMBL/GenBank/DDBJ whole genome shotgun (WGS) entry which is preliminary data.</text>
</comment>
<protein>
    <submittedName>
        <fullName evidence="7">Response regulator transcription factor</fullName>
    </submittedName>
</protein>
<dbReference type="PROSITE" id="PS50043">
    <property type="entry name" value="HTH_LUXR_2"/>
    <property type="match status" value="1"/>
</dbReference>
<dbReference type="Proteomes" id="UP001597400">
    <property type="component" value="Unassembled WGS sequence"/>
</dbReference>
<keyword evidence="1" id="KW-0805">Transcription regulation</keyword>
<dbReference type="InterPro" id="IPR036388">
    <property type="entry name" value="WH-like_DNA-bd_sf"/>
</dbReference>
<keyword evidence="2" id="KW-0238">DNA-binding</keyword>
<accession>A0ABW4TZF7</accession>
<evidence type="ECO:0000259" key="6">
    <source>
        <dbReference type="PROSITE" id="PS50110"/>
    </source>
</evidence>
<dbReference type="PANTHER" id="PTHR44688:SF16">
    <property type="entry name" value="DNA-BINDING TRANSCRIPTIONAL ACTIVATOR DEVR_DOSR"/>
    <property type="match status" value="1"/>
</dbReference>
<name>A0ABW4TZF7_9SPHN</name>
<dbReference type="PROSITE" id="PS50110">
    <property type="entry name" value="RESPONSE_REGULATORY"/>
    <property type="match status" value="1"/>
</dbReference>
<evidence type="ECO:0000313" key="8">
    <source>
        <dbReference type="Proteomes" id="UP001597400"/>
    </source>
</evidence>
<dbReference type="CDD" id="cd06170">
    <property type="entry name" value="LuxR_C_like"/>
    <property type="match status" value="1"/>
</dbReference>
<reference evidence="8" key="1">
    <citation type="journal article" date="2019" name="Int. J. Syst. Evol. Microbiol.">
        <title>The Global Catalogue of Microorganisms (GCM) 10K type strain sequencing project: providing services to taxonomists for standard genome sequencing and annotation.</title>
        <authorList>
            <consortium name="The Broad Institute Genomics Platform"/>
            <consortium name="The Broad Institute Genome Sequencing Center for Infectious Disease"/>
            <person name="Wu L."/>
            <person name="Ma J."/>
        </authorList>
    </citation>
    <scope>NUCLEOTIDE SEQUENCE [LARGE SCALE GENOMIC DNA]</scope>
    <source>
        <strain evidence="8">CGMCC 1.12702</strain>
    </source>
</reference>
<proteinExistence type="predicted"/>
<dbReference type="InterPro" id="IPR000792">
    <property type="entry name" value="Tscrpt_reg_LuxR_C"/>
</dbReference>
<keyword evidence="8" id="KW-1185">Reference proteome</keyword>
<evidence type="ECO:0000256" key="3">
    <source>
        <dbReference type="ARBA" id="ARBA00023163"/>
    </source>
</evidence>
<dbReference type="PRINTS" id="PR00038">
    <property type="entry name" value="HTHLUXR"/>
</dbReference>
<dbReference type="PANTHER" id="PTHR44688">
    <property type="entry name" value="DNA-BINDING TRANSCRIPTIONAL ACTIVATOR DEVR_DOSR"/>
    <property type="match status" value="1"/>
</dbReference>
<dbReference type="Pfam" id="PF00072">
    <property type="entry name" value="Response_reg"/>
    <property type="match status" value="1"/>
</dbReference>
<dbReference type="SUPFAM" id="SSF52172">
    <property type="entry name" value="CheY-like"/>
    <property type="match status" value="1"/>
</dbReference>
<gene>
    <name evidence="7" type="ORF">ACFSGX_15225</name>
</gene>
<evidence type="ECO:0000259" key="5">
    <source>
        <dbReference type="PROSITE" id="PS50043"/>
    </source>
</evidence>
<feature type="modified residue" description="4-aspartylphosphate" evidence="4">
    <location>
        <position position="73"/>
    </location>
</feature>
<dbReference type="Gene3D" id="1.10.10.10">
    <property type="entry name" value="Winged helix-like DNA-binding domain superfamily/Winged helix DNA-binding domain"/>
    <property type="match status" value="1"/>
</dbReference>
<dbReference type="SMART" id="SM00448">
    <property type="entry name" value="REC"/>
    <property type="match status" value="1"/>
</dbReference>